<name>A0A5C1QG63_9SPIO</name>
<evidence type="ECO:0000259" key="1">
    <source>
        <dbReference type="PROSITE" id="PS51833"/>
    </source>
</evidence>
<dbReference type="Proteomes" id="UP000324209">
    <property type="component" value="Chromosome"/>
</dbReference>
<reference evidence="2 3" key="1">
    <citation type="submission" date="2019-02" db="EMBL/GenBank/DDBJ databases">
        <title>Complete Genome Sequence and Methylome Analysis of free living Spirochaetas.</title>
        <authorList>
            <person name="Fomenkov A."/>
            <person name="Dubinina G."/>
            <person name="Leshcheva N."/>
            <person name="Mikheeva N."/>
            <person name="Grabovich M."/>
            <person name="Vincze T."/>
            <person name="Roberts R.J."/>
        </authorList>
    </citation>
    <scope>NUCLEOTIDE SEQUENCE [LARGE SCALE GENOMIC DNA]</scope>
    <source>
        <strain evidence="2 3">K2</strain>
    </source>
</reference>
<dbReference type="PANTHER" id="PTHR33525:SF3">
    <property type="entry name" value="RIBONUCLEASE Y"/>
    <property type="match status" value="1"/>
</dbReference>
<dbReference type="EMBL" id="CP036150">
    <property type="protein sequence ID" value="QEN07055.1"/>
    <property type="molecule type" value="Genomic_DNA"/>
</dbReference>
<dbReference type="Pfam" id="PF08668">
    <property type="entry name" value="HDOD"/>
    <property type="match status" value="1"/>
</dbReference>
<feature type="domain" description="HDOD" evidence="1">
    <location>
        <begin position="11"/>
        <end position="207"/>
    </location>
</feature>
<proteinExistence type="predicted"/>
<dbReference type="KEGG" id="ock:EXM22_03290"/>
<dbReference type="CDD" id="cd00077">
    <property type="entry name" value="HDc"/>
    <property type="match status" value="1"/>
</dbReference>
<evidence type="ECO:0000313" key="2">
    <source>
        <dbReference type="EMBL" id="QEN07055.1"/>
    </source>
</evidence>
<keyword evidence="3" id="KW-1185">Reference proteome</keyword>
<dbReference type="PROSITE" id="PS51833">
    <property type="entry name" value="HDOD"/>
    <property type="match status" value="1"/>
</dbReference>
<dbReference type="AlphaFoldDB" id="A0A5C1QG63"/>
<evidence type="ECO:0000313" key="3">
    <source>
        <dbReference type="Proteomes" id="UP000324209"/>
    </source>
</evidence>
<dbReference type="OrthoDB" id="9791419at2"/>
<dbReference type="NCBIfam" id="TIGR00277">
    <property type="entry name" value="HDIG"/>
    <property type="match status" value="1"/>
</dbReference>
<dbReference type="InterPro" id="IPR003607">
    <property type="entry name" value="HD/PDEase_dom"/>
</dbReference>
<dbReference type="InterPro" id="IPR006675">
    <property type="entry name" value="HDIG_dom"/>
</dbReference>
<dbReference type="InterPro" id="IPR052340">
    <property type="entry name" value="RNase_Y/CdgJ"/>
</dbReference>
<dbReference type="SMART" id="SM00471">
    <property type="entry name" value="HDc"/>
    <property type="match status" value="1"/>
</dbReference>
<gene>
    <name evidence="2" type="ORF">EXM22_03290</name>
</gene>
<organism evidence="2 3">
    <name type="scientific">Oceanispirochaeta crateris</name>
    <dbReference type="NCBI Taxonomy" id="2518645"/>
    <lineage>
        <taxon>Bacteria</taxon>
        <taxon>Pseudomonadati</taxon>
        <taxon>Spirochaetota</taxon>
        <taxon>Spirochaetia</taxon>
        <taxon>Spirochaetales</taxon>
        <taxon>Spirochaetaceae</taxon>
        <taxon>Oceanispirochaeta</taxon>
    </lineage>
</organism>
<dbReference type="RefSeq" id="WP_149485137.1">
    <property type="nucleotide sequence ID" value="NZ_CP036150.1"/>
</dbReference>
<dbReference type="SUPFAM" id="SSF109604">
    <property type="entry name" value="HD-domain/PDEase-like"/>
    <property type="match status" value="1"/>
</dbReference>
<dbReference type="Gene3D" id="1.10.3210.10">
    <property type="entry name" value="Hypothetical protein af1432"/>
    <property type="match status" value="1"/>
</dbReference>
<dbReference type="PANTHER" id="PTHR33525">
    <property type="match status" value="1"/>
</dbReference>
<dbReference type="InterPro" id="IPR013976">
    <property type="entry name" value="HDOD"/>
</dbReference>
<protein>
    <submittedName>
        <fullName evidence="2">HDOD domain-containing protein</fullName>
    </submittedName>
</protein>
<sequence length="283" mass="32447">MDKYEQFLKNIPIMPDVATKVLTFAEDMDEVSFAELERLISMDPGLTAKILKVANSSLYARQQQISRLQTAISLMGFKAIKSLIMLLTASNMFSQKSLSPFYKYFWQHSLVTAFISQKLCDMSGASRIREESFLAGLLHDIGQMSLYESELNAYDKIMPFINVDEGKTCSEETSMFGVNHREIGRRIMESWNFPQSFSDTAGEHGNLNIQSPHKEMIVIVSIADLLTSVLHEIDFSEKMKTALDPYLKYSGLKLEQLNYFQDKFMVEMKDDPLFQECKSLFRL</sequence>
<accession>A0A5C1QG63</accession>